<dbReference type="PANTHER" id="PTHR46401:SF2">
    <property type="entry name" value="GLYCOSYLTRANSFERASE WBBK-RELATED"/>
    <property type="match status" value="1"/>
</dbReference>
<evidence type="ECO:0000256" key="2">
    <source>
        <dbReference type="ARBA" id="ARBA00022679"/>
    </source>
</evidence>
<keyword evidence="1" id="KW-0328">Glycosyltransferase</keyword>
<dbReference type="InterPro" id="IPR023214">
    <property type="entry name" value="HAD_sf"/>
</dbReference>
<evidence type="ECO:0000313" key="4">
    <source>
        <dbReference type="EMBL" id="CAI3971943.1"/>
    </source>
</evidence>
<evidence type="ECO:0000256" key="1">
    <source>
        <dbReference type="ARBA" id="ARBA00022676"/>
    </source>
</evidence>
<proteinExistence type="predicted"/>
<organism evidence="4">
    <name type="scientific">Cladocopium goreaui</name>
    <dbReference type="NCBI Taxonomy" id="2562237"/>
    <lineage>
        <taxon>Eukaryota</taxon>
        <taxon>Sar</taxon>
        <taxon>Alveolata</taxon>
        <taxon>Dinophyceae</taxon>
        <taxon>Suessiales</taxon>
        <taxon>Symbiodiniaceae</taxon>
        <taxon>Cladocopium</taxon>
    </lineage>
</organism>
<dbReference type="InterPro" id="IPR036412">
    <property type="entry name" value="HAD-like_sf"/>
</dbReference>
<dbReference type="OrthoDB" id="444127at2759"/>
<dbReference type="CDD" id="cd03801">
    <property type="entry name" value="GT4_PimA-like"/>
    <property type="match status" value="1"/>
</dbReference>
<protein>
    <submittedName>
        <fullName evidence="5">Mannosylglucosylglycerate synthase</fullName>
    </submittedName>
</protein>
<dbReference type="SUPFAM" id="SSF53756">
    <property type="entry name" value="UDP-Glycosyltransferase/glycogen phosphorylase"/>
    <property type="match status" value="2"/>
</dbReference>
<dbReference type="SFLD" id="SFLDS00003">
    <property type="entry name" value="Haloacid_Dehalogenase"/>
    <property type="match status" value="1"/>
</dbReference>
<dbReference type="EMBL" id="CAMXCT030000001">
    <property type="protein sequence ID" value="CAL4759255.1"/>
    <property type="molecule type" value="Genomic_DNA"/>
</dbReference>
<evidence type="ECO:0000313" key="6">
    <source>
        <dbReference type="Proteomes" id="UP001152797"/>
    </source>
</evidence>
<sequence>MNVAIVHYHFNRGGVTQVVTNHLRALEATRDEDESLKVALFYGGRHEGAADELLSGFEALAPIRCVVEELDYDTIQPRDPAKLLRRLRDELAVIGFKPEDTVLHVHNHGLGKNQAVPHVLAELAREGFGLLMHVHDFAEDFRPDNYARIVNAAGKAEAVPAFLYPQAARIHYAVLNGRDRGVLASAGIDASHLHDLPNPVSEFTGLPDPVATKARFALKFNFDQNRRLVLYPVRGIRRKNVGEILLWSALARGESIFAVTLAPINPEERVNHDAWQALATELELPCLFDVGHSGGFSFAENLAACDQIITTSVAEGFGMVFLEAWLAARPLIGRDLPEITADFVTAGIRYDHLKPRVQVPVEWVGRDKLATALNSMYLKVLEAYNTSPPERATLDSEIDSLITHDAIDFASCPHELQAEIVRLACTQSNRVDILLEMNPWIQDALAADTASEAATIEHNATVVRESYSLTECGHRLRRVYADVLDSPTDSDIHPPKSGDRLLASFLALDRLRPIRPLEGIRAVLFDIYGTLLISASGDIGLADDTVRGDAATEALKAMGLKPAVAGDSVVELLHETIRQSHAASKERGIEYPEVDIRDVWKTTLESLQQAGQIEGDIAVDLERLCVEYEVRTNPVWPMPGVRECLETCRDMELVLGIISNAQFFTAPLFDALLGSNLDDLGFDAELRYYSYESGEAKPGTVLYQKAAQILSSRGITPGETLYLGNDMRNDIFPAQKVGFRTALFAGDARSLRRREDDPRISAIQPDLEIVHLAESAKWAQVLWDHQHISFWYAGKLDRDPGTSMLVEEAYFGHPDNIWINENVWGKLRRDPSVTRRIYEIAAHLKESLYSFVERFDIEYLMIENALSIPMHLPLGIALTHFLAETNIPAIAHHHDFYWERSRFSVSNVGDILSMAFPPSLPSIQHVTINSFAQQDLSWRRGASSVLVPNVLDFEQPPEEPEEEASQFRADLGLNPDDIVFLQPTRVVPRKGIEHSISLLAQLNDPRCKLLVSHEAGDEGPDYMMALKDMAEQEGVDMRFIDTWVGDFRRKPGSGNGNGEQREKKYTLGDAYAYADFITYPSLYEGFGNALLEAFYYRKPVLVNRYSIFINDIEPKDFQVITMDGYLTRETVAKVRRVVDDADYREEMVTRNYELGKAFFSYSVLRRKLRALITNFSGLDNL</sequence>
<dbReference type="Pfam" id="PF00534">
    <property type="entry name" value="Glycos_transf_1"/>
    <property type="match status" value="1"/>
</dbReference>
<dbReference type="SFLD" id="SFLDG01129">
    <property type="entry name" value="C1.5:_HAD__Beta-PGM__Phosphata"/>
    <property type="match status" value="1"/>
</dbReference>
<comment type="caution">
    <text evidence="4">The sequence shown here is derived from an EMBL/GenBank/DDBJ whole genome shotgun (WGS) entry which is preliminary data.</text>
</comment>
<dbReference type="SUPFAM" id="SSF56784">
    <property type="entry name" value="HAD-like"/>
    <property type="match status" value="1"/>
</dbReference>
<reference evidence="5 6" key="2">
    <citation type="submission" date="2024-05" db="EMBL/GenBank/DDBJ databases">
        <authorList>
            <person name="Chen Y."/>
            <person name="Shah S."/>
            <person name="Dougan E. K."/>
            <person name="Thang M."/>
            <person name="Chan C."/>
        </authorList>
    </citation>
    <scope>NUCLEOTIDE SEQUENCE [LARGE SCALE GENOMIC DNA]</scope>
</reference>
<gene>
    <name evidence="4" type="ORF">C1SCF055_LOCUS533</name>
</gene>
<keyword evidence="2" id="KW-0808">Transferase</keyword>
<dbReference type="AlphaFoldDB" id="A0A9P1FDG2"/>
<reference evidence="4" key="1">
    <citation type="submission" date="2022-10" db="EMBL/GenBank/DDBJ databases">
        <authorList>
            <person name="Chen Y."/>
            <person name="Dougan E. K."/>
            <person name="Chan C."/>
            <person name="Rhodes N."/>
            <person name="Thang M."/>
        </authorList>
    </citation>
    <scope>NUCLEOTIDE SEQUENCE</scope>
</reference>
<dbReference type="EMBL" id="CAMXCT010000001">
    <property type="protein sequence ID" value="CAI3971943.1"/>
    <property type="molecule type" value="Genomic_DNA"/>
</dbReference>
<dbReference type="Proteomes" id="UP001152797">
    <property type="component" value="Unassembled WGS sequence"/>
</dbReference>
<feature type="domain" description="Glycosyl transferase family 1" evidence="3">
    <location>
        <begin position="1067"/>
        <end position="1152"/>
    </location>
</feature>
<dbReference type="PANTHER" id="PTHR46401">
    <property type="entry name" value="GLYCOSYLTRANSFERASE WBBK-RELATED"/>
    <property type="match status" value="1"/>
</dbReference>
<dbReference type="GO" id="GO:0016757">
    <property type="term" value="F:glycosyltransferase activity"/>
    <property type="evidence" value="ECO:0007669"/>
    <property type="project" value="UniProtKB-KW"/>
</dbReference>
<dbReference type="Gene3D" id="3.40.50.2000">
    <property type="entry name" value="Glycogen Phosphorylase B"/>
    <property type="match status" value="2"/>
</dbReference>
<dbReference type="EMBL" id="CAMXCT020000001">
    <property type="protein sequence ID" value="CAL1125318.1"/>
    <property type="molecule type" value="Genomic_DNA"/>
</dbReference>
<keyword evidence="6" id="KW-1185">Reference proteome</keyword>
<evidence type="ECO:0000313" key="5">
    <source>
        <dbReference type="EMBL" id="CAL4759255.1"/>
    </source>
</evidence>
<name>A0A9P1FDG2_9DINO</name>
<dbReference type="Pfam" id="PF00702">
    <property type="entry name" value="Hydrolase"/>
    <property type="match status" value="1"/>
</dbReference>
<dbReference type="Gene3D" id="3.40.50.1000">
    <property type="entry name" value="HAD superfamily/HAD-like"/>
    <property type="match status" value="1"/>
</dbReference>
<evidence type="ECO:0000259" key="3">
    <source>
        <dbReference type="Pfam" id="PF00534"/>
    </source>
</evidence>
<accession>A0A9P1FDG2</accession>
<dbReference type="InterPro" id="IPR001296">
    <property type="entry name" value="Glyco_trans_1"/>
</dbReference>